<dbReference type="PANTHER" id="PTHR34672">
    <property type="entry name" value="POLLEN-SPECIFIC ARABINOGALACTA PROTEIN BAN102"/>
    <property type="match status" value="1"/>
</dbReference>
<dbReference type="PANTHER" id="PTHR34672:SF2">
    <property type="entry name" value="ARABINOGALACTAN PROTEIN 23"/>
    <property type="match status" value="1"/>
</dbReference>
<evidence type="ECO:0000256" key="1">
    <source>
        <dbReference type="SAM" id="Phobius"/>
    </source>
</evidence>
<organism evidence="3 4">
    <name type="scientific">Cuscuta australis</name>
    <dbReference type="NCBI Taxonomy" id="267555"/>
    <lineage>
        <taxon>Eukaryota</taxon>
        <taxon>Viridiplantae</taxon>
        <taxon>Streptophyta</taxon>
        <taxon>Embryophyta</taxon>
        <taxon>Tracheophyta</taxon>
        <taxon>Spermatophyta</taxon>
        <taxon>Magnoliopsida</taxon>
        <taxon>eudicotyledons</taxon>
        <taxon>Gunneridae</taxon>
        <taxon>Pentapetalae</taxon>
        <taxon>asterids</taxon>
        <taxon>lamiids</taxon>
        <taxon>Solanales</taxon>
        <taxon>Convolvulaceae</taxon>
        <taxon>Cuscuteae</taxon>
        <taxon>Cuscuta</taxon>
        <taxon>Cuscuta subgen. Grammica</taxon>
        <taxon>Cuscuta sect. Cleistogrammica</taxon>
    </lineage>
</organism>
<feature type="transmembrane region" description="Helical" evidence="1">
    <location>
        <begin position="47"/>
        <end position="70"/>
    </location>
</feature>
<dbReference type="AlphaFoldDB" id="A0A328EBP8"/>
<dbReference type="InterPro" id="IPR044702">
    <property type="entry name" value="AGP23/40"/>
</dbReference>
<feature type="chain" id="PRO_5016326369" description="Arabinogalactan peptide 23-like" evidence="2">
    <location>
        <begin position="24"/>
        <end position="71"/>
    </location>
</feature>
<keyword evidence="1" id="KW-0812">Transmembrane</keyword>
<comment type="caution">
    <text evidence="3">The sequence shown here is derived from an EMBL/GenBank/DDBJ whole genome shotgun (WGS) entry which is preliminary data.</text>
</comment>
<evidence type="ECO:0008006" key="5">
    <source>
        <dbReference type="Google" id="ProtNLM"/>
    </source>
</evidence>
<keyword evidence="1" id="KW-0472">Membrane</keyword>
<evidence type="ECO:0000313" key="3">
    <source>
        <dbReference type="EMBL" id="RAL53901.1"/>
    </source>
</evidence>
<reference evidence="3 4" key="1">
    <citation type="submission" date="2018-06" db="EMBL/GenBank/DDBJ databases">
        <title>The Genome of Cuscuta australis (Dodder) Provides Insight into the Evolution of Plant Parasitism.</title>
        <authorList>
            <person name="Liu H."/>
        </authorList>
    </citation>
    <scope>NUCLEOTIDE SEQUENCE [LARGE SCALE GENOMIC DNA]</scope>
    <source>
        <strain evidence="4">cv. Yunnan</strain>
        <tissue evidence="3">Vines</tissue>
    </source>
</reference>
<dbReference type="EMBL" id="NQVE01000015">
    <property type="protein sequence ID" value="RAL53901.1"/>
    <property type="molecule type" value="Genomic_DNA"/>
</dbReference>
<gene>
    <name evidence="3" type="ORF">DM860_004372</name>
</gene>
<keyword evidence="4" id="KW-1185">Reference proteome</keyword>
<evidence type="ECO:0000313" key="4">
    <source>
        <dbReference type="Proteomes" id="UP000249390"/>
    </source>
</evidence>
<keyword evidence="2" id="KW-0732">Signal</keyword>
<protein>
    <recommendedName>
        <fullName evidence="5">Arabinogalactan peptide 23-like</fullName>
    </recommendedName>
</protein>
<sequence length="71" mass="6924">MEMKKIACAAALAAAASFSMALADEVAGGSPVPTAAQAPSPISDAIVSAIPTVGSLVGASLLSFFAAVYMH</sequence>
<keyword evidence="1" id="KW-1133">Transmembrane helix</keyword>
<accession>A0A328EBP8</accession>
<dbReference type="Proteomes" id="UP000249390">
    <property type="component" value="Unassembled WGS sequence"/>
</dbReference>
<feature type="signal peptide" evidence="2">
    <location>
        <begin position="1"/>
        <end position="23"/>
    </location>
</feature>
<evidence type="ECO:0000256" key="2">
    <source>
        <dbReference type="SAM" id="SignalP"/>
    </source>
</evidence>
<name>A0A328EBP8_9ASTE</name>
<proteinExistence type="predicted"/>